<evidence type="ECO:0000256" key="1">
    <source>
        <dbReference type="ARBA" id="ARBA00010116"/>
    </source>
</evidence>
<dbReference type="Gene3D" id="2.60.40.10">
    <property type="entry name" value="Immunoglobulins"/>
    <property type="match status" value="2"/>
</dbReference>
<feature type="transmembrane region" description="Helical" evidence="3">
    <location>
        <begin position="717"/>
        <end position="740"/>
    </location>
</feature>
<keyword evidence="4" id="KW-0732">Signal</keyword>
<dbReference type="Proteomes" id="UP001183619">
    <property type="component" value="Unassembled WGS sequence"/>
</dbReference>
<gene>
    <name evidence="6" type="ORF">J2S37_000129</name>
</gene>
<evidence type="ECO:0000256" key="3">
    <source>
        <dbReference type="SAM" id="Phobius"/>
    </source>
</evidence>
<evidence type="ECO:0000313" key="7">
    <source>
        <dbReference type="Proteomes" id="UP001183619"/>
    </source>
</evidence>
<sequence length="758" mass="80346">MTKSIATVVVPTLAASALAVVAAPQAAAVPQSFDLQFKCSISVNSSGFVTQANGVHAIDAFRFKLKVEAPKAVEKGQKFDYVLKPGFVGLPNPFSASGATVIMNSMEQAKLTMDLPQNAEIHETTIEGHSAGVQLFKDSDTRVRLSGETITDDMDTNNPSTIKKKDVKGMTGQQRGNRMGFDLPDVRISMTATQEGEIQPSFPLVTNHTDRHYPANESFFSMLGDVTAQAPIVGNLNTLALVRCTPVNFAGMPKVKVIDASKVSGKTTELKFSANPNPGRAEEPAAITVTAVDANGTPQPQEPVILEVNGRRELFVSDAKGQIDYTFTPEQPGTVSFKASVGEVSATYDYQVTTANPDVVTPLNIPFLCMATPDTTQPAENPNPEAPVLLNTHVAGVHGDTARAKTNPGFMLNMDVVAPESVRVGDEFTYSLRPKELVGASGYQRNSFITVTNTEISQARLRLRAPENAQLVAAEKAGIGEGQATLDSGNILMRKDTDSDSVDPADLASITAAATGGLSAQVDEDKLSVKFPWIDLKMKATEEGLVRAQLPQAADINANKAEDSFITFIAHYKVASSENDKFKAEAKTLMRCAPAGEQQLPAVAVKSRMSQLSIDGPAKVKVGEETTYTVQVGDTANQPVADAVVTLRIGDAEYKERTSDKGTATFTFTPETEGDVVMVAKVGGLTAQKTVNVWAPVPPEPPKPSLSSIISEAVPSYVWKIIAGVVGALALAIGGFFAAVRAGAVPAPQVPGSSTGRR</sequence>
<dbReference type="EMBL" id="JAVDYF010000001">
    <property type="protein sequence ID" value="MDR7353591.1"/>
    <property type="molecule type" value="Genomic_DNA"/>
</dbReference>
<feature type="signal peptide" evidence="4">
    <location>
        <begin position="1"/>
        <end position="22"/>
    </location>
</feature>
<evidence type="ECO:0000256" key="4">
    <source>
        <dbReference type="SAM" id="SignalP"/>
    </source>
</evidence>
<dbReference type="RefSeq" id="WP_277103349.1">
    <property type="nucleotide sequence ID" value="NZ_BAAAJS010000039.1"/>
</dbReference>
<reference evidence="6 7" key="1">
    <citation type="submission" date="2023-07" db="EMBL/GenBank/DDBJ databases">
        <title>Sequencing the genomes of 1000 actinobacteria strains.</title>
        <authorList>
            <person name="Klenk H.-P."/>
        </authorList>
    </citation>
    <scope>NUCLEOTIDE SEQUENCE [LARGE SCALE GENOMIC DNA]</scope>
    <source>
        <strain evidence="6 7">DSM 44508</strain>
    </source>
</reference>
<dbReference type="InterPro" id="IPR013783">
    <property type="entry name" value="Ig-like_fold"/>
</dbReference>
<comment type="caution">
    <text evidence="6">The sequence shown here is derived from an EMBL/GenBank/DDBJ whole genome shotgun (WGS) entry which is preliminary data.</text>
</comment>
<keyword evidence="3" id="KW-1133">Transmembrane helix</keyword>
<comment type="similarity">
    <text evidence="1">Belongs to the intimin/invasin family.</text>
</comment>
<keyword evidence="3" id="KW-0812">Transmembrane</keyword>
<keyword evidence="7" id="KW-1185">Reference proteome</keyword>
<dbReference type="SMART" id="SM00634">
    <property type="entry name" value="BID_1"/>
    <property type="match status" value="2"/>
</dbReference>
<dbReference type="InterPro" id="IPR008964">
    <property type="entry name" value="Invasin/intimin_cell_adhesion"/>
</dbReference>
<evidence type="ECO:0000256" key="2">
    <source>
        <dbReference type="SAM" id="MobiDB-lite"/>
    </source>
</evidence>
<organism evidence="6 7">
    <name type="scientific">Corynebacterium felinum</name>
    <dbReference type="NCBI Taxonomy" id="131318"/>
    <lineage>
        <taxon>Bacteria</taxon>
        <taxon>Bacillati</taxon>
        <taxon>Actinomycetota</taxon>
        <taxon>Actinomycetes</taxon>
        <taxon>Mycobacteriales</taxon>
        <taxon>Corynebacteriaceae</taxon>
        <taxon>Corynebacterium</taxon>
    </lineage>
</organism>
<feature type="domain" description="Big-1" evidence="5">
    <location>
        <begin position="266"/>
        <end position="351"/>
    </location>
</feature>
<proteinExistence type="inferred from homology"/>
<feature type="chain" id="PRO_5047336576" description="Big-1 domain-containing protein" evidence="4">
    <location>
        <begin position="23"/>
        <end position="758"/>
    </location>
</feature>
<keyword evidence="3" id="KW-0472">Membrane</keyword>
<evidence type="ECO:0000259" key="5">
    <source>
        <dbReference type="SMART" id="SM00634"/>
    </source>
</evidence>
<name>A0ABU2B5P1_9CORY</name>
<feature type="domain" description="Big-1" evidence="5">
    <location>
        <begin position="610"/>
        <end position="691"/>
    </location>
</feature>
<protein>
    <recommendedName>
        <fullName evidence="5">Big-1 domain-containing protein</fullName>
    </recommendedName>
</protein>
<accession>A0ABU2B5P1</accession>
<feature type="region of interest" description="Disordered" evidence="2">
    <location>
        <begin position="150"/>
        <end position="181"/>
    </location>
</feature>
<dbReference type="SUPFAM" id="SSF49373">
    <property type="entry name" value="Invasin/intimin cell-adhesion fragments"/>
    <property type="match status" value="2"/>
</dbReference>
<evidence type="ECO:0000313" key="6">
    <source>
        <dbReference type="EMBL" id="MDR7353591.1"/>
    </source>
</evidence>
<dbReference type="InterPro" id="IPR003344">
    <property type="entry name" value="Big_1_dom"/>
</dbReference>